<dbReference type="EMBL" id="CP000860">
    <property type="protein sequence ID" value="ACA59593.1"/>
    <property type="molecule type" value="Genomic_DNA"/>
</dbReference>
<proteinExistence type="predicted"/>
<keyword evidence="2" id="KW-0732">Signal</keyword>
<feature type="compositionally biased region" description="Low complexity" evidence="3">
    <location>
        <begin position="232"/>
        <end position="247"/>
    </location>
</feature>
<dbReference type="Pfam" id="PF01522">
    <property type="entry name" value="Polysacc_deac_1"/>
    <property type="match status" value="1"/>
</dbReference>
<comment type="subcellular location">
    <subcellularLocation>
        <location evidence="1">Secreted</location>
    </subcellularLocation>
</comment>
<dbReference type="CDD" id="cd10918">
    <property type="entry name" value="CE4_NodB_like_5s_6s"/>
    <property type="match status" value="1"/>
</dbReference>
<organism evidence="5 6">
    <name type="scientific">Desulforudis audaxviator (strain MP104C)</name>
    <dbReference type="NCBI Taxonomy" id="477974"/>
    <lineage>
        <taxon>Bacteria</taxon>
        <taxon>Bacillati</taxon>
        <taxon>Bacillota</taxon>
        <taxon>Clostridia</taxon>
        <taxon>Thermoanaerobacterales</taxon>
        <taxon>Candidatus Desulforudaceae</taxon>
        <taxon>Candidatus Desulforudis</taxon>
    </lineage>
</organism>
<evidence type="ECO:0000313" key="5">
    <source>
        <dbReference type="EMBL" id="ACA59593.1"/>
    </source>
</evidence>
<dbReference type="Gene3D" id="3.20.20.370">
    <property type="entry name" value="Glycoside hydrolase/deacetylase"/>
    <property type="match status" value="1"/>
</dbReference>
<feature type="domain" description="NodB homology" evidence="4">
    <location>
        <begin position="52"/>
        <end position="255"/>
    </location>
</feature>
<dbReference type="HOGENOM" id="CLU_030024_3_3_9"/>
<reference evidence="5 6" key="2">
    <citation type="journal article" date="2008" name="Science">
        <title>Environmental genomics reveals a single-species ecosystem deep within Earth.</title>
        <authorList>
            <person name="Chivian D."/>
            <person name="Brodie E.L."/>
            <person name="Alm E.J."/>
            <person name="Culley D.E."/>
            <person name="Dehal P.S."/>
            <person name="Desantis T.Z."/>
            <person name="Gihring T.M."/>
            <person name="Lapidus A."/>
            <person name="Lin L.H."/>
            <person name="Lowry S.R."/>
            <person name="Moser D.P."/>
            <person name="Richardson P.M."/>
            <person name="Southam G."/>
            <person name="Wanger G."/>
            <person name="Pratt L.M."/>
            <person name="Andersen G.L."/>
            <person name="Hazen T.C."/>
            <person name="Brockman F.J."/>
            <person name="Arkin A.P."/>
            <person name="Onstott T.C."/>
        </authorList>
    </citation>
    <scope>NUCLEOTIDE SEQUENCE [LARGE SCALE GENOMIC DNA]</scope>
    <source>
        <strain evidence="5 6">MP104C</strain>
    </source>
</reference>
<accession>B1I3N3</accession>
<feature type="region of interest" description="Disordered" evidence="3">
    <location>
        <begin position="229"/>
        <end position="255"/>
    </location>
</feature>
<dbReference type="RefSeq" id="WP_012302179.1">
    <property type="nucleotide sequence ID" value="NC_010424.1"/>
</dbReference>
<evidence type="ECO:0000259" key="4">
    <source>
        <dbReference type="PROSITE" id="PS51677"/>
    </source>
</evidence>
<dbReference type="InterPro" id="IPR011330">
    <property type="entry name" value="Glyco_hydro/deAcase_b/a-brl"/>
</dbReference>
<dbReference type="InterPro" id="IPR051398">
    <property type="entry name" value="Polysacch_Deacetylase"/>
</dbReference>
<dbReference type="GO" id="GO:0016810">
    <property type="term" value="F:hydrolase activity, acting on carbon-nitrogen (but not peptide) bonds"/>
    <property type="evidence" value="ECO:0007669"/>
    <property type="project" value="InterPro"/>
</dbReference>
<dbReference type="OrthoDB" id="9778320at2"/>
<evidence type="ECO:0000256" key="1">
    <source>
        <dbReference type="ARBA" id="ARBA00004613"/>
    </source>
</evidence>
<dbReference type="AlphaFoldDB" id="B1I3N3"/>
<gene>
    <name evidence="5" type="ordered locus">Daud_1081</name>
</gene>
<dbReference type="PANTHER" id="PTHR34216:SF3">
    <property type="entry name" value="POLY-BETA-1,6-N-ACETYL-D-GLUCOSAMINE N-DEACETYLASE"/>
    <property type="match status" value="1"/>
</dbReference>
<dbReference type="Proteomes" id="UP000008544">
    <property type="component" value="Chromosome"/>
</dbReference>
<dbReference type="STRING" id="477974.Daud_1081"/>
<keyword evidence="6" id="KW-1185">Reference proteome</keyword>
<dbReference type="PROSITE" id="PS51677">
    <property type="entry name" value="NODB"/>
    <property type="match status" value="1"/>
</dbReference>
<dbReference type="SUPFAM" id="SSF88713">
    <property type="entry name" value="Glycoside hydrolase/deacetylase"/>
    <property type="match status" value="1"/>
</dbReference>
<sequence length="255" mass="28270">MNPDRSTGGWGLRVDPRKFEWQMAYLSSRGYNAIAPDQLWAHLDHGAPLPPKPVLITLDDGYRDNYVCAYPIMREYGFVATVFVVANAVGGTNYFDADTQPVNVMLSWDEIRTLAAAGWTIGAHTLDHPQLTAVEPARAEREVRGARDALAKELGLPVHHFCYPYGDFNDHTVRTVVEAGYRLAFTTVQGRVEAGDDPHTVKRLRVTGRTTRAQFVRLLEAEHPDFLTRLASGQPSGPGSSQQENSPLSGEPWPD</sequence>
<evidence type="ECO:0000256" key="3">
    <source>
        <dbReference type="SAM" id="MobiDB-lite"/>
    </source>
</evidence>
<evidence type="ECO:0000313" key="6">
    <source>
        <dbReference type="Proteomes" id="UP000008544"/>
    </source>
</evidence>
<dbReference type="PANTHER" id="PTHR34216">
    <property type="match status" value="1"/>
</dbReference>
<dbReference type="GO" id="GO:0005975">
    <property type="term" value="P:carbohydrate metabolic process"/>
    <property type="evidence" value="ECO:0007669"/>
    <property type="project" value="InterPro"/>
</dbReference>
<protein>
    <submittedName>
        <fullName evidence="5">Polysaccharide deacetylase</fullName>
    </submittedName>
</protein>
<evidence type="ECO:0000256" key="2">
    <source>
        <dbReference type="ARBA" id="ARBA00022729"/>
    </source>
</evidence>
<dbReference type="InterPro" id="IPR002509">
    <property type="entry name" value="NODB_dom"/>
</dbReference>
<dbReference type="KEGG" id="dau:Daud_1081"/>
<reference evidence="6" key="1">
    <citation type="submission" date="2007-10" db="EMBL/GenBank/DDBJ databases">
        <title>Complete sequence of chromosome of Desulforudis audaxviator MP104C.</title>
        <authorList>
            <person name="Copeland A."/>
            <person name="Lucas S."/>
            <person name="Lapidus A."/>
            <person name="Barry K."/>
            <person name="Glavina del Rio T."/>
            <person name="Dalin E."/>
            <person name="Tice H."/>
            <person name="Bruce D."/>
            <person name="Pitluck S."/>
            <person name="Lowry S.R."/>
            <person name="Larimer F."/>
            <person name="Land M.L."/>
            <person name="Hauser L."/>
            <person name="Kyrpides N."/>
            <person name="Ivanova N.N."/>
            <person name="Richardson P."/>
        </authorList>
    </citation>
    <scope>NUCLEOTIDE SEQUENCE [LARGE SCALE GENOMIC DNA]</scope>
    <source>
        <strain evidence="6">MP104C</strain>
    </source>
</reference>
<dbReference type="eggNOG" id="COG0726">
    <property type="taxonomic scope" value="Bacteria"/>
</dbReference>
<dbReference type="GO" id="GO:0005576">
    <property type="term" value="C:extracellular region"/>
    <property type="evidence" value="ECO:0007669"/>
    <property type="project" value="UniProtKB-SubCell"/>
</dbReference>
<name>B1I3N3_DESAP</name>